<dbReference type="GO" id="GO:0016740">
    <property type="term" value="F:transferase activity"/>
    <property type="evidence" value="ECO:0007669"/>
    <property type="project" value="UniProtKB-KW"/>
</dbReference>
<feature type="domain" description="Rhodanese" evidence="1">
    <location>
        <begin position="6"/>
        <end position="94"/>
    </location>
</feature>
<proteinExistence type="predicted"/>
<dbReference type="InterPro" id="IPR050229">
    <property type="entry name" value="GlpE_sulfurtransferase"/>
</dbReference>
<dbReference type="KEGG" id="vff:VITFI_CDS0988"/>
<evidence type="ECO:0000259" key="1">
    <source>
        <dbReference type="PROSITE" id="PS50206"/>
    </source>
</evidence>
<name>A0A221KCM4_VITFI</name>
<dbReference type="Pfam" id="PF00581">
    <property type="entry name" value="Rhodanese"/>
    <property type="match status" value="1"/>
</dbReference>
<accession>A0A221KCM4</accession>
<gene>
    <name evidence="2" type="ORF">VITFI_CDS0988</name>
</gene>
<organism evidence="2 3">
    <name type="scientific">Vitreoscilla filiformis</name>
    <dbReference type="NCBI Taxonomy" id="63"/>
    <lineage>
        <taxon>Bacteria</taxon>
        <taxon>Pseudomonadati</taxon>
        <taxon>Pseudomonadota</taxon>
        <taxon>Betaproteobacteria</taxon>
        <taxon>Neisseriales</taxon>
        <taxon>Neisseriaceae</taxon>
        <taxon>Vitreoscilla</taxon>
    </lineage>
</organism>
<dbReference type="SUPFAM" id="SSF52821">
    <property type="entry name" value="Rhodanese/Cell cycle control phosphatase"/>
    <property type="match status" value="1"/>
</dbReference>
<evidence type="ECO:0000313" key="2">
    <source>
        <dbReference type="EMBL" id="ASM76766.1"/>
    </source>
</evidence>
<dbReference type="SMART" id="SM00450">
    <property type="entry name" value="RHOD"/>
    <property type="match status" value="1"/>
</dbReference>
<dbReference type="PANTHER" id="PTHR43031:SF1">
    <property type="entry name" value="PYRIDINE NUCLEOTIDE-DISULPHIDE OXIDOREDUCTASE"/>
    <property type="match status" value="1"/>
</dbReference>
<reference evidence="2 3" key="1">
    <citation type="submission" date="2017-07" db="EMBL/GenBank/DDBJ databases">
        <title>Complete Genome Sequence of the cosmetic ferment Vitreoscilla filiformis (ATCC15551).</title>
        <authorList>
            <person name="Contreras S."/>
            <person name="Sagory-Zalkind P."/>
            <person name="Blanquart H."/>
            <person name="Iltis A."/>
            <person name="Morand S.C."/>
        </authorList>
    </citation>
    <scope>NUCLEOTIDE SEQUENCE [LARGE SCALE GENOMIC DNA]</scope>
    <source>
        <strain evidence="2 3">ATCC 15551</strain>
    </source>
</reference>
<dbReference type="PANTHER" id="PTHR43031">
    <property type="entry name" value="FAD-DEPENDENT OXIDOREDUCTASE"/>
    <property type="match status" value="1"/>
</dbReference>
<keyword evidence="3" id="KW-1185">Reference proteome</keyword>
<dbReference type="Proteomes" id="UP000199729">
    <property type="component" value="Chromosome"/>
</dbReference>
<dbReference type="CDD" id="cd00158">
    <property type="entry name" value="RHOD"/>
    <property type="match status" value="1"/>
</dbReference>
<evidence type="ECO:0000313" key="3">
    <source>
        <dbReference type="Proteomes" id="UP000199729"/>
    </source>
</evidence>
<dbReference type="InterPro" id="IPR001763">
    <property type="entry name" value="Rhodanese-like_dom"/>
</dbReference>
<protein>
    <submittedName>
        <fullName evidence="2">Sulfurtransferase</fullName>
    </submittedName>
</protein>
<dbReference type="InterPro" id="IPR036873">
    <property type="entry name" value="Rhodanese-like_dom_sf"/>
</dbReference>
<dbReference type="PROSITE" id="PS50206">
    <property type="entry name" value="RHODANESE_3"/>
    <property type="match status" value="1"/>
</dbReference>
<dbReference type="AlphaFoldDB" id="A0A221KCM4"/>
<sequence length="97" mass="10024">MNMSHPTPPATLIDVRSPGEFASGHLAGAINLPLDQLQHSIGRTVPDVATPLVLYCASGARSAFACGLLQQLGYTQVSNGGGVGLLAMQLQRAIVRG</sequence>
<dbReference type="Gene3D" id="3.40.250.10">
    <property type="entry name" value="Rhodanese-like domain"/>
    <property type="match status" value="1"/>
</dbReference>
<dbReference type="EMBL" id="CP022423">
    <property type="protein sequence ID" value="ASM76766.1"/>
    <property type="molecule type" value="Genomic_DNA"/>
</dbReference>
<keyword evidence="2" id="KW-0808">Transferase</keyword>